<feature type="domain" description="AB hydrolase-1" evidence="3">
    <location>
        <begin position="30"/>
        <end position="275"/>
    </location>
</feature>
<dbReference type="EMBL" id="KE361646">
    <property type="protein sequence ID" value="EPQ26210.1"/>
    <property type="molecule type" value="Genomic_DNA"/>
</dbReference>
<dbReference type="GO" id="GO:0016788">
    <property type="term" value="F:hydrolase activity, acting on ester bonds"/>
    <property type="evidence" value="ECO:0007669"/>
    <property type="project" value="UniProtKB-ARBA"/>
</dbReference>
<keyword evidence="1" id="KW-0378">Hydrolase</keyword>
<proteinExistence type="inferred from homology"/>
<protein>
    <recommendedName>
        <fullName evidence="3">AB hydrolase-1 domain-containing protein</fullName>
    </recommendedName>
</protein>
<dbReference type="InterPro" id="IPR000073">
    <property type="entry name" value="AB_hydrolase_1"/>
</dbReference>
<evidence type="ECO:0000313" key="4">
    <source>
        <dbReference type="EMBL" id="EPQ26210.1"/>
    </source>
</evidence>
<dbReference type="Proteomes" id="UP000053664">
    <property type="component" value="Unassembled WGS sequence"/>
</dbReference>
<evidence type="ECO:0000256" key="1">
    <source>
        <dbReference type="ARBA" id="ARBA00022801"/>
    </source>
</evidence>
<accession>A0A061H2Z5</accession>
<dbReference type="InterPro" id="IPR029058">
    <property type="entry name" value="AB_hydrolase_fold"/>
</dbReference>
<dbReference type="eggNOG" id="ENOG502RMBN">
    <property type="taxonomic scope" value="Eukaryota"/>
</dbReference>
<reference evidence="4 5" key="1">
    <citation type="journal article" date="2013" name="Plant Cell">
        <title>The transition from a phytopathogenic smut ancestor to an anamorphic biocontrol agent deciphered by comparative whole-genome analysis.</title>
        <authorList>
            <person name="Lefebvre F."/>
            <person name="Joly D.L."/>
            <person name="Labbe C."/>
            <person name="Teichmann B."/>
            <person name="Linning R."/>
            <person name="Belzile F."/>
            <person name="Bakkeren G."/>
            <person name="Belanger R.R."/>
        </authorList>
    </citation>
    <scope>NUCLEOTIDE SEQUENCE [LARGE SCALE GENOMIC DNA]</scope>
    <source>
        <strain evidence="4 5">PF-1</strain>
    </source>
</reference>
<sequence>MADRQDIRFASGDDICAGWLYPSAPGGRRPVIVLAHGIGAIKEMGLNRFAHRFQQAGFNALVFDYRHLGASTGRPRQLVDVPRQLEDWSAALDFAETLESVDRERIAIFGTSFAGGHVITVAAREPRRVKAVVSQCPFTSGWASSQTVSFRTLLWGTVAAIRDLVFSWGDSIVPIALAGKPDDVALMTKPDVWQGYLSLVPRDIAFSNEIAARLLLKLPLLAPGRDAKKVQAPIFFAICAGDSVAPADTSIAYAKEAPRGVVRVFEGMGHFDIYVGEAFEKAMPEYIDFFTKHLA</sequence>
<gene>
    <name evidence="4" type="ORF">PFL1_06145</name>
</gene>
<organism evidence="4 5">
    <name type="scientific">Pseudozyma flocculosa PF-1</name>
    <dbReference type="NCBI Taxonomy" id="1277687"/>
    <lineage>
        <taxon>Eukaryota</taxon>
        <taxon>Fungi</taxon>
        <taxon>Dikarya</taxon>
        <taxon>Basidiomycota</taxon>
        <taxon>Ustilaginomycotina</taxon>
        <taxon>Ustilaginomycetes</taxon>
        <taxon>Ustilaginales</taxon>
        <taxon>Ustilaginaceae</taxon>
        <taxon>Pseudozyma</taxon>
    </lineage>
</organism>
<dbReference type="HOGENOM" id="CLU_048587_1_0_1"/>
<comment type="similarity">
    <text evidence="2">Belongs to the AB hydrolase superfamily. FUS2 hydrolase family.</text>
</comment>
<dbReference type="KEGG" id="pfp:PFL1_06145"/>
<evidence type="ECO:0000256" key="2">
    <source>
        <dbReference type="ARBA" id="ARBA00038115"/>
    </source>
</evidence>
<dbReference type="Gene3D" id="3.40.50.1820">
    <property type="entry name" value="alpha/beta hydrolase"/>
    <property type="match status" value="1"/>
</dbReference>
<dbReference type="InterPro" id="IPR050261">
    <property type="entry name" value="FrsA_esterase"/>
</dbReference>
<evidence type="ECO:0000313" key="5">
    <source>
        <dbReference type="Proteomes" id="UP000053664"/>
    </source>
</evidence>
<dbReference type="SUPFAM" id="SSF53474">
    <property type="entry name" value="alpha/beta-Hydrolases"/>
    <property type="match status" value="1"/>
</dbReference>
<dbReference type="AlphaFoldDB" id="A0A061H2Z5"/>
<dbReference type="GeneID" id="19320225"/>
<dbReference type="Pfam" id="PF00561">
    <property type="entry name" value="Abhydrolase_1"/>
    <property type="match status" value="1"/>
</dbReference>
<evidence type="ECO:0000259" key="3">
    <source>
        <dbReference type="Pfam" id="PF00561"/>
    </source>
</evidence>
<dbReference type="PANTHER" id="PTHR22946">
    <property type="entry name" value="DIENELACTONE HYDROLASE DOMAIN-CONTAINING PROTEIN-RELATED"/>
    <property type="match status" value="1"/>
</dbReference>
<dbReference type="PANTHER" id="PTHR22946:SF9">
    <property type="entry name" value="POLYKETIDE TRANSFERASE AF380"/>
    <property type="match status" value="1"/>
</dbReference>
<dbReference type="OrthoDB" id="2498029at2759"/>
<dbReference type="RefSeq" id="XP_007881876.1">
    <property type="nucleotide sequence ID" value="XM_007883685.1"/>
</dbReference>
<name>A0A061H2Z5_9BASI</name>